<dbReference type="InterPro" id="IPR048017">
    <property type="entry name" value="Y4cF-like"/>
</dbReference>
<reference evidence="4" key="1">
    <citation type="submission" date="2022-09" db="EMBL/GenBank/DDBJ databases">
        <title>Australian commercial rhizobial inoculants.</title>
        <authorList>
            <person name="Kohlmeier M.G."/>
            <person name="O'Hara G.W."/>
            <person name="Colombi E."/>
            <person name="Ramsay J.P."/>
            <person name="Terpolilli J."/>
        </authorList>
    </citation>
    <scope>NUCLEOTIDE SEQUENCE</scope>
    <source>
        <strain evidence="4">WSM1592</strain>
        <plasmid evidence="4">pWSM1592_3</plasmid>
    </source>
</reference>
<geneLocation type="plasmid" evidence="4 5">
    <name>pWSM1592_3</name>
</geneLocation>
<dbReference type="Pfam" id="PF11972">
    <property type="entry name" value="HTH_13"/>
    <property type="match status" value="1"/>
</dbReference>
<dbReference type="RefSeq" id="WP_027513412.1">
    <property type="nucleotide sequence ID" value="NZ_CP104146.1"/>
</dbReference>
<dbReference type="NCBIfam" id="NF040876">
    <property type="entry name" value="RHE_PE00001_fam"/>
    <property type="match status" value="1"/>
</dbReference>
<feature type="region of interest" description="Disordered" evidence="1">
    <location>
        <begin position="112"/>
        <end position="137"/>
    </location>
</feature>
<dbReference type="Proteomes" id="UP001060123">
    <property type="component" value="Plasmid pWSM1592_3"/>
</dbReference>
<sequence>MSYKIGDLPLTTLLPALSRAEDQLARLDEIVRRSTIGEGYAKRAHFSEAAASMWVAGELVHIEDLVLHDANMDVRTPTHEITIAHSILRSRRSITEQGSVWAITKAGMEHLAGRRSSTMRRTGAGENDQSHTLSSSPADIEDGFATEMAEIDAVLTRSTRTLLRIDEEAKSDPVVVGELFIRDPDWDEDDRLSKWSSSLREVEALPATLAAAILWDAWENLEPLQRQHWLGGQLVNSYLRSRGKVTSHLFCLNVGLKSIPREMRRSRNRTSRLVAGLAAMGIASEVGIKEVIRLGQAREQLQRKLRNKRSSSSLPALVDLLIASPVVSSSMIVKSLKISHRGALDLVSELGVRELTGRGSYRVWGIL</sequence>
<feature type="domain" description="HTH DNA binding" evidence="3">
    <location>
        <begin position="314"/>
        <end position="367"/>
    </location>
</feature>
<evidence type="ECO:0000256" key="1">
    <source>
        <dbReference type="SAM" id="MobiDB-lite"/>
    </source>
</evidence>
<evidence type="ECO:0000259" key="2">
    <source>
        <dbReference type="Pfam" id="PF07756"/>
    </source>
</evidence>
<evidence type="ECO:0000313" key="4">
    <source>
        <dbReference type="EMBL" id="UWU19531.1"/>
    </source>
</evidence>
<dbReference type="InterPro" id="IPR021068">
    <property type="entry name" value="HTH_DNA-bd"/>
</dbReference>
<evidence type="ECO:0000259" key="3">
    <source>
        <dbReference type="Pfam" id="PF11972"/>
    </source>
</evidence>
<keyword evidence="5" id="KW-1185">Reference proteome</keyword>
<evidence type="ECO:0000313" key="5">
    <source>
        <dbReference type="Proteomes" id="UP001060123"/>
    </source>
</evidence>
<accession>A0ABY5XZ32</accession>
<proteinExistence type="predicted"/>
<name>A0ABY5XZ32_RHISU</name>
<organism evidence="4 5">
    <name type="scientific">Rhizobium sullae</name>
    <name type="common">Rhizobium hedysari</name>
    <dbReference type="NCBI Taxonomy" id="50338"/>
    <lineage>
        <taxon>Bacteria</taxon>
        <taxon>Pseudomonadati</taxon>
        <taxon>Pseudomonadota</taxon>
        <taxon>Alphaproteobacteria</taxon>
        <taxon>Hyphomicrobiales</taxon>
        <taxon>Rhizobiaceae</taxon>
        <taxon>Rhizobium/Agrobacterium group</taxon>
        <taxon>Rhizobium</taxon>
    </lineage>
</organism>
<gene>
    <name evidence="4" type="ORF">N2599_36450</name>
</gene>
<keyword evidence="4" id="KW-0614">Plasmid</keyword>
<protein>
    <submittedName>
        <fullName evidence="4">RHE_PE00001 family protein</fullName>
    </submittedName>
</protein>
<feature type="domain" description="DUF1612" evidence="2">
    <location>
        <begin position="180"/>
        <end position="305"/>
    </location>
</feature>
<dbReference type="Pfam" id="PF07756">
    <property type="entry name" value="DUF1612"/>
    <property type="match status" value="1"/>
</dbReference>
<dbReference type="InterPro" id="IPR011670">
    <property type="entry name" value="DUF1612"/>
</dbReference>
<dbReference type="EMBL" id="CP104146">
    <property type="protein sequence ID" value="UWU19531.1"/>
    <property type="molecule type" value="Genomic_DNA"/>
</dbReference>